<proteinExistence type="predicted"/>
<comment type="caution">
    <text evidence="1">The sequence shown here is derived from an EMBL/GenBank/DDBJ whole genome shotgun (WGS) entry which is preliminary data.</text>
</comment>
<evidence type="ECO:0000313" key="1">
    <source>
        <dbReference type="EMBL" id="GKV20195.1"/>
    </source>
</evidence>
<reference evidence="1 2" key="1">
    <citation type="journal article" date="2021" name="Commun. Biol.">
        <title>The genome of Shorea leprosula (Dipterocarpaceae) highlights the ecological relevance of drought in aseasonal tropical rainforests.</title>
        <authorList>
            <person name="Ng K.K.S."/>
            <person name="Kobayashi M.J."/>
            <person name="Fawcett J.A."/>
            <person name="Hatakeyama M."/>
            <person name="Paape T."/>
            <person name="Ng C.H."/>
            <person name="Ang C.C."/>
            <person name="Tnah L.H."/>
            <person name="Lee C.T."/>
            <person name="Nishiyama T."/>
            <person name="Sese J."/>
            <person name="O'Brien M.J."/>
            <person name="Copetti D."/>
            <person name="Mohd Noor M.I."/>
            <person name="Ong R.C."/>
            <person name="Putra M."/>
            <person name="Sireger I.Z."/>
            <person name="Indrioko S."/>
            <person name="Kosugi Y."/>
            <person name="Izuno A."/>
            <person name="Isagi Y."/>
            <person name="Lee S.L."/>
            <person name="Shimizu K.K."/>
        </authorList>
    </citation>
    <scope>NUCLEOTIDE SEQUENCE [LARGE SCALE GENOMIC DNA]</scope>
    <source>
        <strain evidence="1">214</strain>
    </source>
</reference>
<gene>
    <name evidence="1" type="ORF">SLEP1_g30353</name>
</gene>
<name>A0AAV5K6H3_9ROSI</name>
<organism evidence="1 2">
    <name type="scientific">Rubroshorea leprosula</name>
    <dbReference type="NCBI Taxonomy" id="152421"/>
    <lineage>
        <taxon>Eukaryota</taxon>
        <taxon>Viridiplantae</taxon>
        <taxon>Streptophyta</taxon>
        <taxon>Embryophyta</taxon>
        <taxon>Tracheophyta</taxon>
        <taxon>Spermatophyta</taxon>
        <taxon>Magnoliopsida</taxon>
        <taxon>eudicotyledons</taxon>
        <taxon>Gunneridae</taxon>
        <taxon>Pentapetalae</taxon>
        <taxon>rosids</taxon>
        <taxon>malvids</taxon>
        <taxon>Malvales</taxon>
        <taxon>Dipterocarpaceae</taxon>
        <taxon>Rubroshorea</taxon>
    </lineage>
</organism>
<keyword evidence="2" id="KW-1185">Reference proteome</keyword>
<dbReference type="AlphaFoldDB" id="A0AAV5K6H3"/>
<protein>
    <submittedName>
        <fullName evidence="1">Uncharacterized protein</fullName>
    </submittedName>
</protein>
<evidence type="ECO:0000313" key="2">
    <source>
        <dbReference type="Proteomes" id="UP001054252"/>
    </source>
</evidence>
<sequence>MCLYHVDVHLGIVVSLARKRPDHHGTNIGPGIFHL</sequence>
<dbReference type="Proteomes" id="UP001054252">
    <property type="component" value="Unassembled WGS sequence"/>
</dbReference>
<dbReference type="EMBL" id="BPVZ01000054">
    <property type="protein sequence ID" value="GKV20195.1"/>
    <property type="molecule type" value="Genomic_DNA"/>
</dbReference>
<accession>A0AAV5K6H3</accession>